<comment type="similarity">
    <text evidence="2 4">Belongs to the class-III pyridoxal-phosphate-dependent aminotransferase family.</text>
</comment>
<dbReference type="PANTHER" id="PTHR43094">
    <property type="entry name" value="AMINOTRANSFERASE"/>
    <property type="match status" value="1"/>
</dbReference>
<evidence type="ECO:0000313" key="6">
    <source>
        <dbReference type="Proteomes" id="UP000198850"/>
    </source>
</evidence>
<name>A0A1H4EBX5_9SPHI</name>
<dbReference type="PROSITE" id="PS00600">
    <property type="entry name" value="AA_TRANSFER_CLASS_3"/>
    <property type="match status" value="1"/>
</dbReference>
<dbReference type="InterPro" id="IPR015424">
    <property type="entry name" value="PyrdxlP-dep_Trfase"/>
</dbReference>
<keyword evidence="5" id="KW-0032">Aminotransferase</keyword>
<dbReference type="SUPFAM" id="SSF53383">
    <property type="entry name" value="PLP-dependent transferases"/>
    <property type="match status" value="1"/>
</dbReference>
<keyword evidence="5" id="KW-0808">Transferase</keyword>
<dbReference type="Proteomes" id="UP000198850">
    <property type="component" value="Unassembled WGS sequence"/>
</dbReference>
<evidence type="ECO:0000256" key="3">
    <source>
        <dbReference type="ARBA" id="ARBA00022898"/>
    </source>
</evidence>
<dbReference type="Gene3D" id="3.90.1150.10">
    <property type="entry name" value="Aspartate Aminotransferase, domain 1"/>
    <property type="match status" value="1"/>
</dbReference>
<dbReference type="GO" id="GO:0008483">
    <property type="term" value="F:transaminase activity"/>
    <property type="evidence" value="ECO:0007669"/>
    <property type="project" value="UniProtKB-KW"/>
</dbReference>
<dbReference type="InterPro" id="IPR049704">
    <property type="entry name" value="Aminotrans_3_PPA_site"/>
</dbReference>
<dbReference type="InterPro" id="IPR005814">
    <property type="entry name" value="Aminotrans_3"/>
</dbReference>
<dbReference type="Pfam" id="PF00202">
    <property type="entry name" value="Aminotran_3"/>
    <property type="match status" value="1"/>
</dbReference>
<protein>
    <submittedName>
        <fullName evidence="5">4-aminobutyrate aminotransferase</fullName>
    </submittedName>
</protein>
<dbReference type="AlphaFoldDB" id="A0A1H4EBX5"/>
<accession>A0A1H4EBX5</accession>
<dbReference type="CDD" id="cd00610">
    <property type="entry name" value="OAT_like"/>
    <property type="match status" value="1"/>
</dbReference>
<keyword evidence="3 4" id="KW-0663">Pyridoxal phosphate</keyword>
<dbReference type="PANTHER" id="PTHR43094:SF1">
    <property type="entry name" value="AMINOTRANSFERASE CLASS-III"/>
    <property type="match status" value="1"/>
</dbReference>
<comment type="cofactor">
    <cofactor evidence="1">
        <name>pyridoxal 5'-phosphate</name>
        <dbReference type="ChEBI" id="CHEBI:597326"/>
    </cofactor>
</comment>
<evidence type="ECO:0000256" key="1">
    <source>
        <dbReference type="ARBA" id="ARBA00001933"/>
    </source>
</evidence>
<dbReference type="PIRSF" id="PIRSF000521">
    <property type="entry name" value="Transaminase_4ab_Lys_Orn"/>
    <property type="match status" value="1"/>
</dbReference>
<organism evidence="5 6">
    <name type="scientific">Pedobacter hartonius</name>
    <dbReference type="NCBI Taxonomy" id="425514"/>
    <lineage>
        <taxon>Bacteria</taxon>
        <taxon>Pseudomonadati</taxon>
        <taxon>Bacteroidota</taxon>
        <taxon>Sphingobacteriia</taxon>
        <taxon>Sphingobacteriales</taxon>
        <taxon>Sphingobacteriaceae</taxon>
        <taxon>Pedobacter</taxon>
    </lineage>
</organism>
<gene>
    <name evidence="5" type="ORF">SAMN05443550_105341</name>
</gene>
<reference evidence="5 6" key="1">
    <citation type="submission" date="2016-10" db="EMBL/GenBank/DDBJ databases">
        <authorList>
            <person name="de Groot N.N."/>
        </authorList>
    </citation>
    <scope>NUCLEOTIDE SEQUENCE [LARGE SCALE GENOMIC DNA]</scope>
    <source>
        <strain evidence="5 6">DSM 19033</strain>
    </source>
</reference>
<proteinExistence type="inferred from homology"/>
<sequence length="420" mass="46284">MEFNPNYEPMSNPINFVKGEGIRLYTSQNEEYIDAVSGTFNISLGYSHPELVELLKTQVEDLIHVSSAFTAEAAQDVLDDIVASAPEYITHGWMRDIIGSTANEGAVKIANKYNGKSEVISLALSHHGQTLYTTAISGNAFRRKSFPNTVSVQHGVVPAPYCYRCPYSAKGAPECGFLCAEAIYDYVHYGSSDNVSCMILEPILGNGGNIIPPDGYFERIRKICDELEIVLIADEVQTGIGRTGYMFASEHYDIKPDIITLAKGLGGIGIPAAAILYRSQFDVFEKFEHSYTSGGNLLSLAASKKTVEIVSREGFLENVRTNGDLLGSMLQKLKEHYGHIIGDVRGIGYMWGLEIVDKNGDPDPDLTNRIISIAQDDHHMILRGSRYGFGNVVKVRPTLTATPEDIQEIISRLDKLFSRL</sequence>
<evidence type="ECO:0000313" key="5">
    <source>
        <dbReference type="EMBL" id="SEA82446.1"/>
    </source>
</evidence>
<dbReference type="STRING" id="425514.SAMN05443550_105341"/>
<dbReference type="InterPro" id="IPR015422">
    <property type="entry name" value="PyrdxlP-dep_Trfase_small"/>
</dbReference>
<evidence type="ECO:0000256" key="2">
    <source>
        <dbReference type="ARBA" id="ARBA00008954"/>
    </source>
</evidence>
<dbReference type="InterPro" id="IPR015421">
    <property type="entry name" value="PyrdxlP-dep_Trfase_major"/>
</dbReference>
<dbReference type="EMBL" id="FNRA01000005">
    <property type="protein sequence ID" value="SEA82446.1"/>
    <property type="molecule type" value="Genomic_DNA"/>
</dbReference>
<keyword evidence="6" id="KW-1185">Reference proteome</keyword>
<dbReference type="GO" id="GO:0030170">
    <property type="term" value="F:pyridoxal phosphate binding"/>
    <property type="evidence" value="ECO:0007669"/>
    <property type="project" value="InterPro"/>
</dbReference>
<evidence type="ECO:0000256" key="4">
    <source>
        <dbReference type="RuleBase" id="RU003560"/>
    </source>
</evidence>
<dbReference type="Gene3D" id="3.40.640.10">
    <property type="entry name" value="Type I PLP-dependent aspartate aminotransferase-like (Major domain)"/>
    <property type="match status" value="1"/>
</dbReference>